<dbReference type="SUPFAM" id="SSF46557">
    <property type="entry name" value="GreA transcript cleavage protein, N-terminal domain"/>
    <property type="match status" value="1"/>
</dbReference>
<dbReference type="SUPFAM" id="SSF52317">
    <property type="entry name" value="Class I glutamine amidotransferase-like"/>
    <property type="match status" value="1"/>
</dbReference>
<dbReference type="InterPro" id="IPR006275">
    <property type="entry name" value="CPSase_lsu"/>
</dbReference>
<dbReference type="InterPro" id="IPR018253">
    <property type="entry name" value="DnaJ_domain_CS"/>
</dbReference>
<dbReference type="SUPFAM" id="SSF55957">
    <property type="entry name" value="Phosphoglucomutase, C-terminal domain"/>
    <property type="match status" value="1"/>
</dbReference>
<dbReference type="PRINTS" id="PR00625">
    <property type="entry name" value="JDOMAIN"/>
</dbReference>
<dbReference type="Pfam" id="PF17862">
    <property type="entry name" value="AAA_lid_3"/>
    <property type="match status" value="1"/>
</dbReference>
<evidence type="ECO:0000313" key="55">
    <source>
        <dbReference type="EMBL" id="CAK9047197.1"/>
    </source>
</evidence>
<dbReference type="InterPro" id="IPR036480">
    <property type="entry name" value="CarbP_synth_ssu_N_sf"/>
</dbReference>
<evidence type="ECO:0000256" key="14">
    <source>
        <dbReference type="ARBA" id="ARBA00022490"/>
    </source>
</evidence>
<comment type="cofactor">
    <cofactor evidence="2">
        <name>Mg(2+)</name>
        <dbReference type="ChEBI" id="CHEBI:18420"/>
    </cofactor>
</comment>
<dbReference type="SUPFAM" id="SSF52540">
    <property type="entry name" value="P-loop containing nucleoside triphosphate hydrolases"/>
    <property type="match status" value="1"/>
</dbReference>
<comment type="pathway">
    <text evidence="4">Amino-acid biosynthesis; L-arginine biosynthesis; carbamoyl phosphate from bicarbonate: step 1/1.</text>
</comment>
<dbReference type="InterPro" id="IPR005479">
    <property type="entry name" value="CPAse_ATP-bd"/>
</dbReference>
<keyword evidence="32" id="KW-0560">Oxidoreductase</keyword>
<dbReference type="NCBIfam" id="TIGR01369">
    <property type="entry name" value="CPSaseII_lrg"/>
    <property type="match status" value="1"/>
</dbReference>
<dbReference type="InterPro" id="IPR006274">
    <property type="entry name" value="CarbamoylP_synth_ssu"/>
</dbReference>
<dbReference type="InterPro" id="IPR002474">
    <property type="entry name" value="CarbamoylP_synth_ssu_N"/>
</dbReference>
<comment type="similarity">
    <text evidence="6">Belongs to the GreA/GreB family.</text>
</comment>
<dbReference type="NCBIfam" id="NF001264">
    <property type="entry name" value="PRK00226.1-5"/>
    <property type="match status" value="1"/>
</dbReference>
<dbReference type="InterPro" id="IPR003959">
    <property type="entry name" value="ATPase_AAA_core"/>
</dbReference>
<dbReference type="HAMAP" id="MF_01210_A">
    <property type="entry name" value="CPSase_L_chain_A"/>
    <property type="match status" value="1"/>
</dbReference>
<dbReference type="NCBIfam" id="NF010748">
    <property type="entry name" value="PRK14150.1"/>
    <property type="match status" value="1"/>
</dbReference>
<dbReference type="PROSITE" id="PS00830">
    <property type="entry name" value="GREAB_2"/>
    <property type="match status" value="1"/>
</dbReference>
<dbReference type="HAMAP" id="MF_01547">
    <property type="entry name" value="RNA_methyltr_E"/>
    <property type="match status" value="1"/>
</dbReference>
<dbReference type="InterPro" id="IPR009012">
    <property type="entry name" value="GrpE_head"/>
</dbReference>
<dbReference type="InterPro" id="IPR022664">
    <property type="entry name" value="DapB_N_CS"/>
</dbReference>
<dbReference type="InterPro" id="IPR016055">
    <property type="entry name" value="A-D-PHexomutase_a/b/a-I/II/III"/>
</dbReference>
<feature type="domain" description="CR-type" evidence="53">
    <location>
        <begin position="1319"/>
        <end position="1397"/>
    </location>
</feature>
<dbReference type="Gene3D" id="3.40.50.20">
    <property type="match status" value="2"/>
</dbReference>
<evidence type="ECO:0000256" key="7">
    <source>
        <dbReference type="ARBA" id="ARBA00009054"/>
    </source>
</evidence>
<evidence type="ECO:0000313" key="56">
    <source>
        <dbReference type="Proteomes" id="UP001642464"/>
    </source>
</evidence>
<dbReference type="InterPro" id="IPR006359">
    <property type="entry name" value="Tscrpt_elong_fac_GreA"/>
</dbReference>
<dbReference type="SUPFAM" id="SSF52440">
    <property type="entry name" value="PreATP-grasp domain"/>
    <property type="match status" value="2"/>
</dbReference>
<dbReference type="InterPro" id="IPR029016">
    <property type="entry name" value="GAF-like_dom_sf"/>
</dbReference>
<dbReference type="PANTHER" id="PTHR11405:SF53">
    <property type="entry name" value="CARBAMOYL-PHOSPHATE SYNTHASE [AMMONIA], MITOCHONDRIAL"/>
    <property type="match status" value="1"/>
</dbReference>
<evidence type="ECO:0000256" key="5">
    <source>
        <dbReference type="ARBA" id="ARBA00006642"/>
    </source>
</evidence>
<dbReference type="SUPFAM" id="SSF53738">
    <property type="entry name" value="Phosphoglucomutase, first 3 domains"/>
    <property type="match status" value="3"/>
</dbReference>
<dbReference type="Gene3D" id="2.30.22.10">
    <property type="entry name" value="Head domain of nucleotide exchange factor GrpE"/>
    <property type="match status" value="1"/>
</dbReference>
<evidence type="ECO:0000256" key="41">
    <source>
        <dbReference type="ARBA" id="ARBA00023211"/>
    </source>
</evidence>
<evidence type="ECO:0000256" key="15">
    <source>
        <dbReference type="ARBA" id="ARBA00022553"/>
    </source>
</evidence>
<dbReference type="HAMAP" id="MF_00102">
    <property type="entry name" value="DapB"/>
    <property type="match status" value="1"/>
</dbReference>
<dbReference type="NCBIfam" id="TIGR01455">
    <property type="entry name" value="glmM"/>
    <property type="match status" value="1"/>
</dbReference>
<dbReference type="Pfam" id="PF00012">
    <property type="entry name" value="HSP70"/>
    <property type="match status" value="1"/>
</dbReference>
<evidence type="ECO:0000256" key="17">
    <source>
        <dbReference type="ARBA" id="ARBA00022598"/>
    </source>
</evidence>
<dbReference type="InterPro" id="IPR013126">
    <property type="entry name" value="Hsp_70_fam"/>
</dbReference>
<evidence type="ECO:0000256" key="37">
    <source>
        <dbReference type="ARBA" id="ARBA00023125"/>
    </source>
</evidence>
<dbReference type="NCBIfam" id="TIGR01368">
    <property type="entry name" value="CPSaseIIsmall"/>
    <property type="match status" value="1"/>
</dbReference>
<keyword evidence="36" id="KW-0482">Metalloprotease</keyword>
<comment type="similarity">
    <text evidence="7">Belongs to the GrpE family.</text>
</comment>
<evidence type="ECO:0000256" key="16">
    <source>
        <dbReference type="ARBA" id="ARBA00022571"/>
    </source>
</evidence>
<feature type="region of interest" description="Disordered" evidence="48">
    <location>
        <begin position="358"/>
        <end position="382"/>
    </location>
</feature>
<evidence type="ECO:0000259" key="54">
    <source>
        <dbReference type="PROSITE" id="PS51855"/>
    </source>
</evidence>
<dbReference type="InterPro" id="IPR012725">
    <property type="entry name" value="Chaperone_DnaK"/>
</dbReference>
<keyword evidence="37" id="KW-0238">DNA-binding</keyword>
<dbReference type="CDD" id="cd19501">
    <property type="entry name" value="RecA-like_FtsH"/>
    <property type="match status" value="1"/>
</dbReference>
<keyword evidence="20 47" id="KW-0479">Metal-binding</keyword>
<dbReference type="SUPFAM" id="SSF55347">
    <property type="entry name" value="Glyceraldehyde-3-phosphate dehydrogenase-like, C-terminal domain"/>
    <property type="match status" value="1"/>
</dbReference>
<dbReference type="InterPro" id="IPR000642">
    <property type="entry name" value="Peptidase_M41"/>
</dbReference>
<keyword evidence="39" id="KW-0804">Transcription</keyword>
<comment type="similarity">
    <text evidence="11">In the N-terminal section; belongs to the AAA ATPase family.</text>
</comment>
<keyword evidence="21" id="KW-0677">Repeat</keyword>
<feature type="domain" description="J" evidence="50">
    <location>
        <begin position="1190"/>
        <end position="1255"/>
    </location>
</feature>
<dbReference type="InterPro" id="IPR005843">
    <property type="entry name" value="A-D-PHexomutase_C"/>
</dbReference>
<dbReference type="Gene3D" id="1.10.287.180">
    <property type="entry name" value="Transcription elongation factor, GreA/GreB, N-terminal domain"/>
    <property type="match status" value="1"/>
</dbReference>
<dbReference type="EMBL" id="CAXAMM010020058">
    <property type="protein sequence ID" value="CAK9047197.1"/>
    <property type="molecule type" value="Genomic_DNA"/>
</dbReference>
<dbReference type="HAMAP" id="MF_01458">
    <property type="entry name" value="FtsH"/>
    <property type="match status" value="1"/>
</dbReference>
<dbReference type="Gene3D" id="3.30.450.40">
    <property type="match status" value="1"/>
</dbReference>
<dbReference type="Pfam" id="PF00226">
    <property type="entry name" value="DnaJ"/>
    <property type="match status" value="1"/>
</dbReference>
<dbReference type="InterPro" id="IPR011546">
    <property type="entry name" value="Pept_M41_FtsH_extracell"/>
</dbReference>
<evidence type="ECO:0000256" key="8">
    <source>
        <dbReference type="ARBA" id="ARBA00009799"/>
    </source>
</evidence>
<dbReference type="PROSITE" id="PS01071">
    <property type="entry name" value="GRPE"/>
    <property type="match status" value="1"/>
</dbReference>
<dbReference type="Gene3D" id="3.20.20.20">
    <property type="entry name" value="Dihydropteroate synthase-like"/>
    <property type="match status" value="1"/>
</dbReference>
<comment type="similarity">
    <text evidence="9">In the C-terminal section; belongs to the peptidase M41 family.</text>
</comment>
<keyword evidence="40" id="KW-0143">Chaperone</keyword>
<dbReference type="InterPro" id="IPR036914">
    <property type="entry name" value="MGS-like_dom_sf"/>
</dbReference>
<dbReference type="InterPro" id="IPR015507">
    <property type="entry name" value="rRNA-MeTfrase_E"/>
</dbReference>
<dbReference type="CDD" id="cd06257">
    <property type="entry name" value="DnaJ"/>
    <property type="match status" value="1"/>
</dbReference>
<dbReference type="InterPro" id="IPR036291">
    <property type="entry name" value="NAD(P)-bd_dom_sf"/>
</dbReference>
<dbReference type="Pfam" id="PF00004">
    <property type="entry name" value="AAA"/>
    <property type="match status" value="1"/>
</dbReference>
<name>A0ABP0M8Z7_9DINO</name>
<keyword evidence="31" id="KW-0665">Pyrimidine biosynthesis</keyword>
<dbReference type="InterPro" id="IPR036869">
    <property type="entry name" value="J_dom_sf"/>
</dbReference>
<keyword evidence="49" id="KW-0812">Transmembrane</keyword>
<keyword evidence="49" id="KW-0472">Membrane</keyword>
<evidence type="ECO:0000256" key="9">
    <source>
        <dbReference type="ARBA" id="ARBA00010044"/>
    </source>
</evidence>
<dbReference type="PROSITE" id="PS00867">
    <property type="entry name" value="CPSASE_2"/>
    <property type="match status" value="2"/>
</dbReference>
<evidence type="ECO:0000256" key="10">
    <source>
        <dbReference type="ARBA" id="ARBA00010231"/>
    </source>
</evidence>
<dbReference type="Pfam" id="PF01628">
    <property type="entry name" value="HrcA"/>
    <property type="match status" value="1"/>
</dbReference>
<dbReference type="Gene3D" id="3.90.640.10">
    <property type="entry name" value="Actin, Chain A, domain 4"/>
    <property type="match status" value="1"/>
</dbReference>
<evidence type="ECO:0000259" key="50">
    <source>
        <dbReference type="PROSITE" id="PS50076"/>
    </source>
</evidence>
<keyword evidence="24" id="KW-0378">Hydrolase</keyword>
<dbReference type="PROSITE" id="PS50076">
    <property type="entry name" value="DNAJ_2"/>
    <property type="match status" value="1"/>
</dbReference>
<dbReference type="InterPro" id="IPR058047">
    <property type="entry name" value="CPSase_preATP-grasp"/>
</dbReference>
<dbReference type="InterPro" id="IPR029047">
    <property type="entry name" value="HSP70_peptide-bd_sf"/>
</dbReference>
<keyword evidence="14" id="KW-0963">Cytoplasm</keyword>
<dbReference type="CDD" id="cd10747">
    <property type="entry name" value="DnaJ_C"/>
    <property type="match status" value="1"/>
</dbReference>
<dbReference type="PROSITE" id="PS00792">
    <property type="entry name" value="DHPS_1"/>
    <property type="match status" value="1"/>
</dbReference>
<dbReference type="HAMAP" id="MF_01209">
    <property type="entry name" value="CPSase_S_chain"/>
    <property type="match status" value="1"/>
</dbReference>
<dbReference type="NCBIfam" id="TIGR00036">
    <property type="entry name" value="dapB"/>
    <property type="match status" value="1"/>
</dbReference>
<accession>A0ABP0M8Z7</accession>
<comment type="caution">
    <text evidence="55">The sequence shown here is derived from an EMBL/GenBank/DDBJ whole genome shotgun (WGS) entry which is preliminary data.</text>
</comment>
<dbReference type="SUPFAM" id="SSF53067">
    <property type="entry name" value="Actin-like ATPase domain"/>
    <property type="match status" value="2"/>
</dbReference>
<dbReference type="CDD" id="cd01424">
    <property type="entry name" value="MGS_CPS_II"/>
    <property type="match status" value="1"/>
</dbReference>
<feature type="compositionally biased region" description="Basic and acidic residues" evidence="48">
    <location>
        <begin position="3414"/>
        <end position="3427"/>
    </location>
</feature>
<dbReference type="Gene3D" id="2.60.34.10">
    <property type="entry name" value="Substrate Binding Domain Of DNAk, Chain A, domain 1"/>
    <property type="match status" value="1"/>
</dbReference>
<dbReference type="Pfam" id="PF02787">
    <property type="entry name" value="CPSase_L_D3"/>
    <property type="match status" value="1"/>
</dbReference>
<dbReference type="InterPro" id="IPR029063">
    <property type="entry name" value="SAM-dependent_MTases_sf"/>
</dbReference>
<evidence type="ECO:0000256" key="29">
    <source>
        <dbReference type="ARBA" id="ARBA00022915"/>
    </source>
</evidence>
<evidence type="ECO:0000256" key="20">
    <source>
        <dbReference type="ARBA" id="ARBA00022723"/>
    </source>
</evidence>
<dbReference type="HAMAP" id="MF_01210_B">
    <property type="entry name" value="CPSase_L_chain_B"/>
    <property type="match status" value="1"/>
</dbReference>
<dbReference type="Pfam" id="PF01434">
    <property type="entry name" value="Peptidase_M41"/>
    <property type="match status" value="1"/>
</dbReference>
<feature type="transmembrane region" description="Helical" evidence="49">
    <location>
        <begin position="3631"/>
        <end position="3648"/>
    </location>
</feature>
<keyword evidence="49" id="KW-1133">Transmembrane helix</keyword>
<dbReference type="NCBIfam" id="NF009455">
    <property type="entry name" value="PRK12815.1"/>
    <property type="match status" value="1"/>
</dbReference>
<dbReference type="PRINTS" id="PR00301">
    <property type="entry name" value="HEATSHOCK70"/>
</dbReference>
<dbReference type="InterPro" id="IPR036390">
    <property type="entry name" value="WH_DNA-bd_sf"/>
</dbReference>
<dbReference type="Gene3D" id="3.40.120.10">
    <property type="entry name" value="Alpha-D-Glucose-1,6-Bisphosphate, subunit A, domain 3"/>
    <property type="match status" value="3"/>
</dbReference>
<evidence type="ECO:0000256" key="36">
    <source>
        <dbReference type="ARBA" id="ARBA00023049"/>
    </source>
</evidence>
<dbReference type="PROSITE" id="PS51188">
    <property type="entry name" value="ZF_CR"/>
    <property type="match status" value="1"/>
</dbReference>
<dbReference type="SMART" id="SM00851">
    <property type="entry name" value="MGS"/>
    <property type="match status" value="1"/>
</dbReference>
<dbReference type="NCBIfam" id="NF008035">
    <property type="entry name" value="PRK10767.1"/>
    <property type="match status" value="1"/>
</dbReference>
<reference evidence="55 56" key="1">
    <citation type="submission" date="2024-02" db="EMBL/GenBank/DDBJ databases">
        <authorList>
            <person name="Chen Y."/>
            <person name="Shah S."/>
            <person name="Dougan E. K."/>
            <person name="Thang M."/>
            <person name="Chan C."/>
        </authorList>
    </citation>
    <scope>NUCLEOTIDE SEQUENCE [LARGE SCALE GENOMIC DNA]</scope>
</reference>
<dbReference type="Gene3D" id="1.20.1270.10">
    <property type="match status" value="1"/>
</dbReference>
<dbReference type="InterPro" id="IPR033937">
    <property type="entry name" value="MGS_CPS_CarB"/>
</dbReference>
<evidence type="ECO:0000256" key="23">
    <source>
        <dbReference type="ARBA" id="ARBA00022771"/>
    </source>
</evidence>
<dbReference type="InterPro" id="IPR001305">
    <property type="entry name" value="HSP_DnaJ_Cys-rich_dom"/>
</dbReference>
<dbReference type="Gene3D" id="2.60.260.20">
    <property type="entry name" value="Urease metallochaperone UreE, N-terminal domain"/>
    <property type="match status" value="2"/>
</dbReference>
<keyword evidence="34" id="KW-0346">Stress response</keyword>
<evidence type="ECO:0000256" key="21">
    <source>
        <dbReference type="ARBA" id="ARBA00022737"/>
    </source>
</evidence>
<feature type="domain" description="MGS-like" evidence="54">
    <location>
        <begin position="3075"/>
        <end position="3226"/>
    </location>
</feature>
<dbReference type="Gene3D" id="1.10.8.60">
    <property type="match status" value="1"/>
</dbReference>
<dbReference type="Gene3D" id="3.50.30.20">
    <property type="entry name" value="Carbamoyl-phosphate synthase small subunit, N-terminal domain"/>
    <property type="match status" value="1"/>
</dbReference>
<dbReference type="InterPro" id="IPR041569">
    <property type="entry name" value="AAA_lid_3"/>
</dbReference>
<dbReference type="Gene3D" id="1.10.10.10">
    <property type="entry name" value="Winged helix-like DNA-binding domain superfamily/Winged helix DNA-binding domain"/>
    <property type="match status" value="1"/>
</dbReference>
<dbReference type="NCBIfam" id="NF009475">
    <property type="entry name" value="PRK12838.1"/>
    <property type="match status" value="1"/>
</dbReference>
<feature type="region of interest" description="Disordered" evidence="48">
    <location>
        <begin position="3393"/>
        <end position="3427"/>
    </location>
</feature>
<evidence type="ECO:0000256" key="32">
    <source>
        <dbReference type="ARBA" id="ARBA00023002"/>
    </source>
</evidence>
<dbReference type="NCBIfam" id="NF008139">
    <property type="entry name" value="PRK10887.1"/>
    <property type="match status" value="1"/>
</dbReference>
<dbReference type="InterPro" id="IPR003593">
    <property type="entry name" value="AAA+_ATPase"/>
</dbReference>
<dbReference type="Gene3D" id="1.10.287.110">
    <property type="entry name" value="DnaJ domain"/>
    <property type="match status" value="1"/>
</dbReference>
<dbReference type="InterPro" id="IPR012724">
    <property type="entry name" value="DnaJ"/>
</dbReference>
<dbReference type="Pfam" id="PF00809">
    <property type="entry name" value="Pterin_bind"/>
    <property type="match status" value="1"/>
</dbReference>
<keyword evidence="16" id="KW-0055">Arginine biosynthesis</keyword>
<dbReference type="HAMAP" id="MF_01152">
    <property type="entry name" value="DnaJ"/>
    <property type="match status" value="1"/>
</dbReference>
<dbReference type="InterPro" id="IPR002571">
    <property type="entry name" value="HrcA"/>
</dbReference>
<evidence type="ECO:0000256" key="6">
    <source>
        <dbReference type="ARBA" id="ARBA00008213"/>
    </source>
</evidence>
<dbReference type="CDD" id="cd05802">
    <property type="entry name" value="GlmM"/>
    <property type="match status" value="1"/>
</dbReference>
<dbReference type="SUPFAM" id="SSF55781">
    <property type="entry name" value="GAF domain-like"/>
    <property type="match status" value="1"/>
</dbReference>
<dbReference type="InterPro" id="IPR029062">
    <property type="entry name" value="Class_I_gatase-like"/>
</dbReference>
<dbReference type="SUPFAM" id="SSF49493">
    <property type="entry name" value="HSP40/DnaJ peptide-binding domain"/>
    <property type="match status" value="2"/>
</dbReference>
<dbReference type="SMART" id="SM00382">
    <property type="entry name" value="AAA"/>
    <property type="match status" value="1"/>
</dbReference>
<dbReference type="CDD" id="cd10719">
    <property type="entry name" value="DnaJ_zf"/>
    <property type="match status" value="1"/>
</dbReference>
<dbReference type="Pfam" id="PF01025">
    <property type="entry name" value="GrpE"/>
    <property type="match status" value="1"/>
</dbReference>
<dbReference type="Gene3D" id="3.40.50.720">
    <property type="entry name" value="NAD(P)-binding Rossmann-like Domain"/>
    <property type="match status" value="1"/>
</dbReference>
<dbReference type="InterPro" id="IPR029048">
    <property type="entry name" value="HSP70_C_sf"/>
</dbReference>
<dbReference type="SUPFAM" id="SSF100934">
    <property type="entry name" value="Heat shock protein 70kD (HSP70), C-terminal subdomain"/>
    <property type="match status" value="1"/>
</dbReference>
<feature type="domain" description="ATP-grasp" evidence="52">
    <location>
        <begin position="2817"/>
        <end position="3008"/>
    </location>
</feature>
<keyword evidence="26 46" id="KW-0067">ATP-binding</keyword>
<dbReference type="InterPro" id="IPR002877">
    <property type="entry name" value="RNA_MeTrfase_FtsJ_dom"/>
</dbReference>
<evidence type="ECO:0000256" key="4">
    <source>
        <dbReference type="ARBA" id="ARBA00005077"/>
    </source>
</evidence>
<dbReference type="SUPFAM" id="SSF100920">
    <property type="entry name" value="Heat shock protein 70kD (HSP70), peptide-binding domain"/>
    <property type="match status" value="1"/>
</dbReference>
<evidence type="ECO:0000256" key="48">
    <source>
        <dbReference type="SAM" id="MobiDB-lite"/>
    </source>
</evidence>
<dbReference type="InterPro" id="IPR017926">
    <property type="entry name" value="GATASE"/>
</dbReference>
<dbReference type="CDD" id="cd01744">
    <property type="entry name" value="GATase1_CPSase"/>
    <property type="match status" value="1"/>
</dbReference>
<dbReference type="InterPro" id="IPR036900">
    <property type="entry name" value="A-D-PHexomutase_C_sf"/>
</dbReference>
<evidence type="ECO:0000256" key="1">
    <source>
        <dbReference type="ARBA" id="ARBA00000198"/>
    </source>
</evidence>
<dbReference type="Pfam" id="PF05173">
    <property type="entry name" value="DapB_C"/>
    <property type="match status" value="1"/>
</dbReference>
<dbReference type="InterPro" id="IPR028624">
    <property type="entry name" value="Tscrpt_elong_fac_GreA/B"/>
</dbReference>
<dbReference type="SUPFAM" id="SSF52021">
    <property type="entry name" value="Carbamoyl phosphate synthetase, small subunit N-terminal domain"/>
    <property type="match status" value="1"/>
</dbReference>
<dbReference type="Gene3D" id="3.40.50.300">
    <property type="entry name" value="P-loop containing nucleotide triphosphate hydrolases"/>
    <property type="match status" value="1"/>
</dbReference>
<evidence type="ECO:0000256" key="45">
    <source>
        <dbReference type="ARBA" id="ARBA00047359"/>
    </source>
</evidence>
<evidence type="ECO:0000256" key="31">
    <source>
        <dbReference type="ARBA" id="ARBA00022975"/>
    </source>
</evidence>
<dbReference type="SUPFAM" id="SSF51717">
    <property type="entry name" value="Dihydropteroate synthetase-like"/>
    <property type="match status" value="1"/>
</dbReference>
<dbReference type="PROSITE" id="PS00866">
    <property type="entry name" value="CPSASE_1"/>
    <property type="match status" value="2"/>
</dbReference>
<dbReference type="Gene3D" id="3.30.390.60">
    <property type="entry name" value="Heat-inducible transcription repressor hrca homolog, domain 3"/>
    <property type="match status" value="1"/>
</dbReference>
<sequence length="4955" mass="532449">MLVEEYLAEGTPVASKRLASLPSVGVSSATVRNIMADLESRGLVASPHTSAGKVPTNRGLRFFVDTLISLDPPEARQLERLEAELNPDLSPQELVNSASSMLSHLTQMTCVITLPRRDNVALRQVEFLPLSGDRVLVILVLNDREVENRVIHTGREYTEVELTQAANFINHEFGGRSLMRIRAALLASMQADKDRMDSLMQTAIDVASQVFVEDAEADAGDSTQVVVAGENRLLDMSADTDTIRTLFDAFSHKGSILHLLDRCLETNGIQLFIGEESGYELFDEVSVVTAPYEVSGELAGVLGVVGPTRMAYQAVIPVVDVTARHLNHKNFRGAQMADSDDKRDDLEEDVDQIVDENPEQEASAEAAADEAAGQAASEDPEARLEAALAEVAALKDQALRSQAEAENTRRRAARDVENAHKFALEKFAADLLPVIDSLEKAVEVASAEADGDGAKAISEGLELSLKLFLDVLEKSGVSRIHPLGEPFDPQHHEAMAMVENPDAEPNSVLDVMQPGYTLNGRLVRAAMVVVSKAPAGARRVTQSWRLEMGKVIGIDLGTTNSCVAVLEGKDAKVIENSEGDRTTPSIIAYTEDGEILVGQSAKRQAVTNPDNTLFAVKRLIGRKFASDVVQKDIKMVPYKIVEATNGDAWIEVKGEQLAPPQISAETLKKMKKTAEEYLGEEVTEAVITVPAYFDDSQRQATKDAGRIAGLDVKRIINEPTAAALAYGMDKQRGDHKIVVYDLGGGTFDVSIIEIADIDGEHQFEVLSTNGDTFLGGEDFDLRVIDYLADEFKKDNGVDLHNDPLALQRLKEAAEKAKIELSNSQQTEINLPYITADQSGPKHLVLKLTRAKLESLVEELVERTLGPCKTALEDAGLSGSDIDDVILVGGQTRMPLVQEKVKEFFGKEARRDVNPDEAVAVGAAIQAAVLAGDVKDVLLLDVTPLSLGIETLGQVMSVLIEKNTTIPTKKTQVFSTADDNQTAVTIHVLQGERKQASGNKSLGRFDLADIPPAPRGMPQIEVAFDIDANGILNVSAKDKATGKEQSIVIKASSGLSEDEIDQMVRDAEAHSEEDAKFEEMVNLRNQADGLVHAARKTVTDAGDKATEEEKTAIEGAATALEEALKGDDKADIEAKMQALSEASASLAQKMYAEEAAAAGAGPDGAGPEAGSGGQIEPVVLDGQVKTMAKRDYYEVLGIARDADEAAVKKAYRRLAMKNHPDRNPDDPDAEERFKEATEAYEILSDGEKRQAYDQFGHAGVDPSMGGMGDGFAGGSFSDIFSDVFGDIFGGAQGRGGRSSVQRGADLRYSLELTLEQAVAGDNVEIDVPVLAACEVCDGSGAKPGTSASTCPDCGGAGQIRVAQGFFSLQQTCPRCRGAGQIISDPCTNCGGGGRVEKRKKLSVRIPPGVDTGDRIRLSGEGEAGFNGGPPGDLYVQVEVREHPIFVRDGRNLFCEMPVSFVDAALGGEIEVPTLDGRVKLKIPSETQTGKVFRLRGKGVTPVRGGGIGDLLCKINVETPVNLNDHQKQLLKDFKQSLGEGGAKHSEGVMRVAVTGAAGRMGKTLIELVHGSEDLSLGAAFERPDNPLLGTDAGDLVGAGSLGVPVSADIAEAVNDFDVLIDFSVPEATLGLLPIMAANGRKLVIGTTGFDAAGQAAIEAAAEQTAILKAPNMSVGVNVVFKLIEIAADVLGDEVDVEVIEAHHRHKIDAPSGTAVRMGEILAEALGRDLERDAVYGRQGTTGPREDRTIGFATVRGGDIVGDHTVLYAGTGERIEITHRAQSRANFAQGALRAARFLAERQTGLFDMQDVLGFTEPLRSVGEVVFNTAMTGYQEILTDPSYAQQIVTLTYPQIGNTGANPEDVESDKVWASGLVIRTLPKRASSWRMTMTLPEYLVSEQVVAIAEIDTRRLTRIIREKGALAGCIIGGDATEAEALAAARDFPGLAGMDLARVVTRADHLDWQESVWDLEHGYGQRTDERFHVVAYDFGVKRNILRLLASRGCRITVVPASTSAEEALALKPDGIFLSNGPGDPEPCTYAIDTIRTLLDADRPIFGICLGHQLLALASGAATVKMPHGHHGANHPVKDLRSEQVIITSQNHGFAVDADSLPNCLETTHVSLFDGTLQGINRTDRQAFGFQGHPEASPGPQDCEYLFDQFVDMMACEFDYSGAQACKALRDEGYRVILVNSNPATIMTDPAMADATYVEPVEWQTVARIIEKEKPSALLPTMGGQTALNCALDLVREGVLDKHGVELIGASQDAIDKAEDRERFDKAMKAIGLETPRSAIAHSMEEAIQVQSQLGFPCVIRPSFTLGGSGGGIAYNQQEFEEICARGLDLSPTNELLIDESLLGWKEFEMEVVRDKRDNCIIVCAIENFDPMGVHTGDSITVAPAQTLTDKEYQLLRNASIAVLREIGVETGGSNVQFAINPEDGRIVVIEMNPRVSRSSALASKATGFPIAKVAAKLAVGYTLDELINDITGVTPASFEPSIDYVVTKVPRFTFEKFPQADDRLTTQMKSVGEVMAIGRTFQESLQKALRGLETGKSGFDPLVDLESEDARDILRRQVSNPGAERIWYVADAFRYGMTLEDIFELSSIDPWFLAEIEDILASETAVAASTLDALDHATLFRLKQQGFSDARLAVLLGCAEGEVRAHRLSLDVRPVYRRVDTCAAEFPATTAYMYSTYEEECESAPSDRRKIMVLGGGPNRIGQGIEFDYCCVHAALAMREDGFETIMVNCNPETVSTDYDTSDRLYFEPVTLEDVLAICDVEQPEGVIVQFGGQTPLKLVEDLEAAGVPIIGTRADAIDRAEDRERFQGLIDKLGLRQPQNRTATDLDTAIAGAREVGFPIVVRPSYVLGGRAMEIVYNETELTRYMGEAVTVSNDSPVLLDRFLDQAVEVDVDAVSDGEQVVIGAIMQHIEQAGVHSGDSACALPPYTLDGAIQDRIREQVKAMAAELGVVGLMNVQLAVQDQDVLVLEVNPRASRTVPFVSKCIGVSLAKVAARCMAGVSLAEQGFTAEIVPKTVNVKESVFPFPKFPGVDPILGPEMKSTGEVMGVGDTFAEAFAKAAAGAGVVLPDGGRAFLSMKDSDKPLLESLGRELVKLGFSLVATRGTAQVLADAGVPCDRVSKIGQGRPDVGDLLKNEQIDLIVNTTEGHQSIRDSAIIRRLAIKNKVCYTTTLTAGEAYAIAIRFRRETDAEEAIAEAREHGDLKENAEYHAAREQQGFNEGRITEIESKLADAQIIDISKITPSGKVIFGATVTLIDADSGDEIRYKIVGEDEADLKAGKISIMSPIARAIVGKAEGDVAVVETPSGLRQRGAEGGAIVPVEGIDLYLDELVVVEGPVGFSDDRVAHPTVADDDDRVQVMGDAAEFFAPGALHGGASSLSHSGYHALMDGRSKNRRRGGGGRSKSSERWLARQRKDPFARKAAETGKASRAHFKLEQLDQRFRLLRRGMQVLELGAAPGGWTIYVEEQIAPDGRLIAVDDRPVTTGADTVLVEGLYGEDEIDKIIAEMIGERTLDLVLSDMAPNISGIRAADQARSMELAELAEGAADRWLKPGGTLVVKTFQGAGVEDWIRRIRAKYKAFKQVKPEASRPDSREMYAVAQGFKADGAEEDKSLTDMGKNLLLWLIIAAVLLTVFNNFNVKQEPQTLSYTDFIEDVRTDQIARVEIDGLIIRGETRNGESFQVVRPNVDDPKLLDDLYNHNVQTEGKLPEQQSVWTQLLIASFPILIIIAVFMLFMRQMQGGGGGRGGPMAFGKSKARLLSEDQIKTTFADVAGVDEAKEDVQELVEFLRDPGKFQRLGGKIPRGILMVGQPGTGKTLLAKAIAGEAKVPFFSISGSDFVEMFVGVGASRVRDMFEQAKKQAPCIIFIDEIDAVGRHRGAGLGGGHDEREQTLNQLLVEMDGFEANDGIIVIAATNRPDVLDPALLRPGRFDRQVVVGLPDIRGREQILKVHMRKVPLSDDVDPAIISRGTPGFSGADLANLVNEAALFAARGGKRLVEMEEFEKAKDKIMMGAERKSMVMSEKEKRNTAYHEAGHAIVGRLVPDHDPVYKVTIIPRGRALGVTMFLPEEDRYSLSRQSVKSQICSLFGGRIAEEMILGPEYVTTGASNDIERATGLARSMVTRWGLSDSLGPIMYDEDDGEVFLGMSGGVKPKAFSDDTARAIDEEVRKIIDDCYAEATRLLTENEDKLHMMADALVEFETINSDQIDDIMAPPKTTEAARALRTLVCGPRTLTLEHALVMGVLNITPDSFSDGGRLYVKGRPAIAVIRDAAEAMVEAGAAIIDVGGESTRPGADPVSEAEELARVLPVLEALDGLDVVISADTSKAAVAAAAIDAGCGLINDVTGLGDPAMLETLADSPVAVCIMHMQGQPRTMQDEPRYDDVVADVGAELAERVQRAHEAGITDNRLCIDPGFGFGKTLEHNLALLADLETLRIRELPLLVGLSRKRMIGALTGAPVAERMAGSIAAAVLAAERGADILRVHDVPETGMTQAAKQTAERKYFGTDGIRGRVGQAPITPDFCLRLGSAVGRVFAGRNGREPAVLIGKDTRISGYMFESVLESGLVSAGVNVSLLGPMPTPAVAYLTRTLRADAGIVISASHNPYYDNGIKFFDSAGNKLPDDVELAIEAELDVPMACVDSDRLGRANRIDDAAGRYIEFCKATVSRGFRLSGIHIVVDCANGATYHVAPRVFEELGARVTVIGADPDGFNINDGCGATAPAALSARVLAEGADLGVALDGDGDRLIMVDGSGQIVDGDQLVYAIASHRAAQQALNGGVVGTLMSNFGLEVALSAAGIAFERADVGDRYVLEKLRDRDWLVGGESSGHILCLDLATTGDGIVAALQVLQAMGELERSLADLVAPMQKMPQVLKNVSVPEPAERARAADVQAAVAAQTEALAGRGRVLIRPSGTEPVVRVMVEGEDPVLVNAAADALVEVVGSAA</sequence>
<evidence type="ECO:0000256" key="39">
    <source>
        <dbReference type="ARBA" id="ARBA00023163"/>
    </source>
</evidence>
<dbReference type="Pfam" id="PF00684">
    <property type="entry name" value="DnaJ_CXXCXGXG"/>
    <property type="match status" value="1"/>
</dbReference>
<dbReference type="InterPro" id="IPR022691">
    <property type="entry name" value="Tscrpt_elong_fac_GreA/B_N"/>
</dbReference>
<evidence type="ECO:0000256" key="18">
    <source>
        <dbReference type="ARBA" id="ARBA00022605"/>
    </source>
</evidence>
<dbReference type="InterPro" id="IPR001437">
    <property type="entry name" value="Tscrpt_elong_fac_GreA/B_C"/>
</dbReference>
<dbReference type="Gene3D" id="3.90.20.20">
    <property type="match status" value="1"/>
</dbReference>
<dbReference type="PROSITE" id="PS50975">
    <property type="entry name" value="ATP_GRASP"/>
    <property type="match status" value="2"/>
</dbReference>
<evidence type="ECO:0000256" key="11">
    <source>
        <dbReference type="ARBA" id="ARBA00010550"/>
    </source>
</evidence>
<evidence type="ECO:0000256" key="13">
    <source>
        <dbReference type="ARBA" id="ARBA00013729"/>
    </source>
</evidence>
<evidence type="ECO:0000256" key="38">
    <source>
        <dbReference type="ARBA" id="ARBA00023154"/>
    </source>
</evidence>
<dbReference type="InterPro" id="IPR011607">
    <property type="entry name" value="MGS-like_dom"/>
</dbReference>
<dbReference type="InterPro" id="IPR001623">
    <property type="entry name" value="DnaJ_domain"/>
</dbReference>
<dbReference type="InterPro" id="IPR021153">
    <property type="entry name" value="HrcA_C"/>
</dbReference>
<dbReference type="SMART" id="SM01096">
    <property type="entry name" value="CPSase_L_D3"/>
    <property type="match status" value="1"/>
</dbReference>
<dbReference type="SUPFAM" id="SSF46785">
    <property type="entry name" value="Winged helix' DNA-binding domain"/>
    <property type="match status" value="1"/>
</dbReference>
<dbReference type="Gene3D" id="3.30.470.20">
    <property type="entry name" value="ATP-grasp fold, B domain"/>
    <property type="match status" value="2"/>
</dbReference>
<dbReference type="Gene3D" id="3.30.720.210">
    <property type="match status" value="1"/>
</dbReference>
<keyword evidence="29" id="KW-0220">Diaminopimelate biosynthesis</keyword>
<evidence type="ECO:0000256" key="22">
    <source>
        <dbReference type="ARBA" id="ARBA00022741"/>
    </source>
</evidence>
<comment type="catalytic activity">
    <reaction evidence="1">
        <text>6-hydroxymethyl-7,8-dihydropterin + ATP = (7,8-dihydropterin-6-yl)methyl diphosphate + AMP + H(+)</text>
        <dbReference type="Rhea" id="RHEA:11412"/>
        <dbReference type="ChEBI" id="CHEBI:15378"/>
        <dbReference type="ChEBI" id="CHEBI:30616"/>
        <dbReference type="ChEBI" id="CHEBI:44841"/>
        <dbReference type="ChEBI" id="CHEBI:72950"/>
        <dbReference type="ChEBI" id="CHEBI:456215"/>
        <dbReference type="EC" id="2.7.6.3"/>
    </reaction>
</comment>
<dbReference type="Pfam" id="PF25596">
    <property type="entry name" value="CPSase_L_D1"/>
    <property type="match status" value="2"/>
</dbReference>
<evidence type="ECO:0000259" key="53">
    <source>
        <dbReference type="PROSITE" id="PS51188"/>
    </source>
</evidence>
<dbReference type="HAMAP" id="MF_01554_B">
    <property type="entry name" value="GlmM_B"/>
    <property type="match status" value="1"/>
</dbReference>
<dbReference type="NCBIfam" id="TIGR00331">
    <property type="entry name" value="hrcA"/>
    <property type="match status" value="1"/>
</dbReference>
<keyword evidence="25 47" id="KW-0862">Zinc</keyword>
<dbReference type="NCBIfam" id="TIGR02350">
    <property type="entry name" value="prok_dnaK"/>
    <property type="match status" value="1"/>
</dbReference>
<dbReference type="Pfam" id="PF02878">
    <property type="entry name" value="PGM_PMM_I"/>
    <property type="match status" value="1"/>
</dbReference>
<dbReference type="Gene3D" id="3.10.50.30">
    <property type="entry name" value="Transcription elongation factor, GreA/GreB, C-terminal domain"/>
    <property type="match status" value="1"/>
</dbReference>
<dbReference type="InterPro" id="IPR018181">
    <property type="entry name" value="Heat_shock_70_CS"/>
</dbReference>
<dbReference type="Pfam" id="PF01272">
    <property type="entry name" value="GreA_GreB"/>
    <property type="match status" value="1"/>
</dbReference>
<dbReference type="SUPFAM" id="SSF51064">
    <property type="entry name" value="Head domain of nucleotide exchange factor GrpE"/>
    <property type="match status" value="1"/>
</dbReference>
<dbReference type="InterPro" id="IPR035686">
    <property type="entry name" value="CPSase_GATase1"/>
</dbReference>
<dbReference type="PROSITE" id="PS00297">
    <property type="entry name" value="HSP70_1"/>
    <property type="match status" value="1"/>
</dbReference>
<dbReference type="CDD" id="cd00446">
    <property type="entry name" value="GrpE"/>
    <property type="match status" value="1"/>
</dbReference>
<keyword evidence="41" id="KW-0464">Manganese</keyword>
<dbReference type="HAMAP" id="MF_00081">
    <property type="entry name" value="HrcA"/>
    <property type="match status" value="1"/>
</dbReference>
<dbReference type="SUPFAM" id="SSF48108">
    <property type="entry name" value="Carbamoyl phosphate synthetase, large subunit connection domain"/>
    <property type="match status" value="1"/>
</dbReference>
<feature type="compositionally biased region" description="Low complexity" evidence="48">
    <location>
        <begin position="360"/>
        <end position="377"/>
    </location>
</feature>
<keyword evidence="56" id="KW-1185">Reference proteome</keyword>
<comment type="similarity">
    <text evidence="8">Belongs to the CarB family.</text>
</comment>
<dbReference type="PROSITE" id="PS01036">
    <property type="entry name" value="HSP70_3"/>
    <property type="match status" value="1"/>
</dbReference>
<dbReference type="SUPFAM" id="SSF58014">
    <property type="entry name" value="Coiled-coil domain of nucleotide exchange factor GrpE"/>
    <property type="match status" value="1"/>
</dbReference>
<dbReference type="SUPFAM" id="SSF52335">
    <property type="entry name" value="Methylglyoxal synthase-like"/>
    <property type="match status" value="1"/>
</dbReference>
<dbReference type="Gene3D" id="3.30.420.40">
    <property type="match status" value="2"/>
</dbReference>
<dbReference type="NCBIfam" id="TIGR02349">
    <property type="entry name" value="DnaJ_bact"/>
    <property type="match status" value="1"/>
</dbReference>
<dbReference type="NCBIfam" id="NF003671">
    <property type="entry name" value="PRK05294.1"/>
    <property type="match status" value="1"/>
</dbReference>
<dbReference type="PROSITE" id="PS50972">
    <property type="entry name" value="PTERIN_BINDING"/>
    <property type="match status" value="1"/>
</dbReference>
<dbReference type="PROSITE" id="PS01298">
    <property type="entry name" value="DAPB"/>
    <property type="match status" value="1"/>
</dbReference>
<dbReference type="Pfam" id="PF01728">
    <property type="entry name" value="FtsJ"/>
    <property type="match status" value="1"/>
</dbReference>
<feature type="domain" description="Pterin-binding" evidence="51">
    <location>
        <begin position="4249"/>
        <end position="4507"/>
    </location>
</feature>
<dbReference type="InterPro" id="IPR027417">
    <property type="entry name" value="P-loop_NTPase"/>
</dbReference>
<keyword evidence="30" id="KW-0315">Glutamine amidotransferase</keyword>
<dbReference type="Pfam" id="PF00408">
    <property type="entry name" value="PGM_PMM_IV"/>
    <property type="match status" value="1"/>
</dbReference>
<organism evidence="55 56">
    <name type="scientific">Durusdinium trenchii</name>
    <dbReference type="NCBI Taxonomy" id="1381693"/>
    <lineage>
        <taxon>Eukaryota</taxon>
        <taxon>Sar</taxon>
        <taxon>Alveolata</taxon>
        <taxon>Dinophyceae</taxon>
        <taxon>Suessiales</taxon>
        <taxon>Symbiodiniaceae</taxon>
        <taxon>Durusdinium</taxon>
    </lineage>
</organism>
<feature type="transmembrane region" description="Helical" evidence="49">
    <location>
        <begin position="3724"/>
        <end position="3746"/>
    </location>
</feature>
<keyword evidence="18" id="KW-0028">Amino-acid biosynthesis</keyword>
<dbReference type="InterPro" id="IPR005846">
    <property type="entry name" value="A-D-PHexomutase_a/b/a-III"/>
</dbReference>
<dbReference type="InterPro" id="IPR011005">
    <property type="entry name" value="Dihydropteroate_synth-like_sf"/>
</dbReference>
<dbReference type="SUPFAM" id="SSF54534">
    <property type="entry name" value="FKBP-like"/>
    <property type="match status" value="1"/>
</dbReference>
<dbReference type="Gene3D" id="2.10.230.10">
    <property type="entry name" value="Heat shock protein DnaJ, cysteine-rich domain"/>
    <property type="match status" value="1"/>
</dbReference>
<keyword evidence="42" id="KW-0413">Isomerase</keyword>
<dbReference type="HAMAP" id="MF_00105">
    <property type="entry name" value="GreA_GreB"/>
    <property type="match status" value="1"/>
</dbReference>
<comment type="catalytic activity">
    <reaction evidence="45">
        <text>hydrogencarbonate + NH4(+) + 2 ATP = carbamoyl phosphate + 2 ADP + phosphate + 2 H(+)</text>
        <dbReference type="Rhea" id="RHEA:18029"/>
        <dbReference type="ChEBI" id="CHEBI:15378"/>
        <dbReference type="ChEBI" id="CHEBI:17544"/>
        <dbReference type="ChEBI" id="CHEBI:28938"/>
        <dbReference type="ChEBI" id="CHEBI:30616"/>
        <dbReference type="ChEBI" id="CHEBI:43474"/>
        <dbReference type="ChEBI" id="CHEBI:58228"/>
        <dbReference type="ChEBI" id="CHEBI:456216"/>
        <dbReference type="EC" id="6.3.4.16"/>
    </reaction>
</comment>
<dbReference type="InterPro" id="IPR036388">
    <property type="entry name" value="WH-like_DNA-bd_sf"/>
</dbReference>
<dbReference type="CDD" id="cd10234">
    <property type="entry name" value="ASKHA_NBD_HSP70_DnaK-like"/>
    <property type="match status" value="1"/>
</dbReference>
<evidence type="ECO:0000256" key="26">
    <source>
        <dbReference type="ARBA" id="ARBA00022840"/>
    </source>
</evidence>
<dbReference type="Pfam" id="PF06480">
    <property type="entry name" value="FtsH_ext"/>
    <property type="match status" value="1"/>
</dbReference>
<dbReference type="InterPro" id="IPR036897">
    <property type="entry name" value="CarbamoylP_synth_lsu_oligo_sf"/>
</dbReference>
<evidence type="ECO:0000256" key="24">
    <source>
        <dbReference type="ARBA" id="ARBA00022801"/>
    </source>
</evidence>
<dbReference type="EC" id="6.3.4.16" evidence="44"/>
<dbReference type="CDD" id="cd00739">
    <property type="entry name" value="DHPS"/>
    <property type="match status" value="1"/>
</dbReference>
<evidence type="ECO:0000256" key="25">
    <source>
        <dbReference type="ARBA" id="ARBA00022833"/>
    </source>
</evidence>
<dbReference type="InterPro" id="IPR036953">
    <property type="entry name" value="GreA/GreB_C_sf"/>
</dbReference>
<keyword evidence="23 47" id="KW-0863">Zinc-finger</keyword>
<evidence type="ECO:0000256" key="49">
    <source>
        <dbReference type="SAM" id="Phobius"/>
    </source>
</evidence>
<dbReference type="InterPro" id="IPR003960">
    <property type="entry name" value="ATPase_AAA_CS"/>
</dbReference>
<evidence type="ECO:0000256" key="33">
    <source>
        <dbReference type="ARBA" id="ARBA00023015"/>
    </source>
</evidence>
<dbReference type="Gene3D" id="3.30.360.10">
    <property type="entry name" value="Dihydrodipicolinate Reductase, domain 2"/>
    <property type="match status" value="1"/>
</dbReference>
<comment type="similarity">
    <text evidence="10">Belongs to the phosphohexose mutase family.</text>
</comment>
<dbReference type="NCBIfam" id="TIGR01496">
    <property type="entry name" value="DHPS"/>
    <property type="match status" value="1"/>
</dbReference>
<dbReference type="InterPro" id="IPR005845">
    <property type="entry name" value="A-D-PHexomutase_a/b/a-II"/>
</dbReference>
<evidence type="ECO:0000256" key="34">
    <source>
        <dbReference type="ARBA" id="ARBA00023016"/>
    </source>
</evidence>
<dbReference type="InterPro" id="IPR005483">
    <property type="entry name" value="CPSase_dom"/>
</dbReference>
<dbReference type="PROSITE" id="PS00636">
    <property type="entry name" value="DNAJ_1"/>
    <property type="match status" value="1"/>
</dbReference>
<comment type="cofactor">
    <cofactor evidence="3">
        <name>Zn(2+)</name>
        <dbReference type="ChEBI" id="CHEBI:29105"/>
    </cofactor>
</comment>
<evidence type="ECO:0000256" key="44">
    <source>
        <dbReference type="ARBA" id="ARBA00044063"/>
    </source>
</evidence>
<evidence type="ECO:0000256" key="42">
    <source>
        <dbReference type="ARBA" id="ARBA00023235"/>
    </source>
</evidence>
<dbReference type="Gene3D" id="3.30.310.50">
    <property type="entry name" value="Alpha-D-phosphohexomutase, C-terminal domain"/>
    <property type="match status" value="1"/>
</dbReference>
<gene>
    <name evidence="55" type="ORF">SCF082_LOCUS26476</name>
</gene>
<dbReference type="Pfam" id="PF00988">
    <property type="entry name" value="CPSase_sm_chain"/>
    <property type="match status" value="1"/>
</dbReference>
<evidence type="ECO:0000256" key="12">
    <source>
        <dbReference type="ARBA" id="ARBA00012738"/>
    </source>
</evidence>
<dbReference type="Gene3D" id="1.10.1030.10">
    <property type="entry name" value="Carbamoyl-phosphate synthetase, large subunit oligomerisation domain"/>
    <property type="match status" value="1"/>
</dbReference>
<dbReference type="SUPFAM" id="SSF140990">
    <property type="entry name" value="FtsH protease domain-like"/>
    <property type="match status" value="1"/>
</dbReference>
<dbReference type="Gene3D" id="3.40.50.1380">
    <property type="entry name" value="Methylglyoxal synthase-like domain"/>
    <property type="match status" value="1"/>
</dbReference>
<protein>
    <recommendedName>
        <fullName evidence="13">Transcription elongation factor GreA</fullName>
        <ecNumber evidence="44">6.3.4.16</ecNumber>
        <ecNumber evidence="12">6.3.5.5</ecNumber>
    </recommendedName>
    <alternativeName>
        <fullName evidence="43">Transcript cleavage factor GreA</fullName>
    </alternativeName>
</protein>
<dbReference type="InterPro" id="IPR005844">
    <property type="entry name" value="A-D-PHexomutase_a/b/a-I"/>
</dbReference>
<dbReference type="InterPro" id="IPR006352">
    <property type="entry name" value="GlmM_bact"/>
</dbReference>
<dbReference type="PANTHER" id="PTHR11405">
    <property type="entry name" value="CARBAMOYLTRANSFERASE FAMILY MEMBER"/>
    <property type="match status" value="1"/>
</dbReference>
<keyword evidence="38" id="KW-0457">Lysine biosynthesis</keyword>
<keyword evidence="22 46" id="KW-0547">Nucleotide-binding</keyword>
<keyword evidence="15" id="KW-0597">Phosphoprotein</keyword>
<dbReference type="InterPro" id="IPR002939">
    <property type="entry name" value="DnaJ_C"/>
</dbReference>
<dbReference type="SUPFAM" id="SSF56059">
    <property type="entry name" value="Glutathione synthetase ATP-binding domain-like"/>
    <property type="match status" value="2"/>
</dbReference>
<dbReference type="PROSITE" id="PS00329">
    <property type="entry name" value="HSP70_2"/>
    <property type="match status" value="1"/>
</dbReference>
<dbReference type="Pfam" id="PF02142">
    <property type="entry name" value="MGS"/>
    <property type="match status" value="1"/>
</dbReference>
<dbReference type="EC" id="6.3.5.5" evidence="12"/>
<keyword evidence="33" id="KW-0805">Transcription regulation</keyword>
<dbReference type="Pfam" id="PF01556">
    <property type="entry name" value="DnaJ_C"/>
    <property type="match status" value="1"/>
</dbReference>
<proteinExistence type="inferred from homology"/>
<keyword evidence="35" id="KW-0520">NAD</keyword>
<dbReference type="SMART" id="SM00271">
    <property type="entry name" value="DnaJ"/>
    <property type="match status" value="1"/>
</dbReference>
<dbReference type="Gene3D" id="3.40.50.150">
    <property type="entry name" value="Vaccinia Virus protein VP39"/>
    <property type="match status" value="1"/>
</dbReference>
<dbReference type="InterPro" id="IPR008971">
    <property type="entry name" value="HSP40/DnaJ_pept-bd"/>
</dbReference>
<dbReference type="SUPFAM" id="SSF57938">
    <property type="entry name" value="DnaJ/Hsp40 cysteine-rich domain"/>
    <property type="match status" value="1"/>
</dbReference>
<dbReference type="InterPro" id="IPR006390">
    <property type="entry name" value="DHP_synth_dom"/>
</dbReference>
<dbReference type="HAMAP" id="MF_00332">
    <property type="entry name" value="DnaK"/>
    <property type="match status" value="1"/>
</dbReference>
<dbReference type="Pfam" id="PF02879">
    <property type="entry name" value="PGM_PMM_II"/>
    <property type="match status" value="1"/>
</dbReference>
<evidence type="ECO:0000259" key="52">
    <source>
        <dbReference type="PROSITE" id="PS50975"/>
    </source>
</evidence>
<evidence type="ECO:0000259" key="51">
    <source>
        <dbReference type="PROSITE" id="PS50972"/>
    </source>
</evidence>
<keyword evidence="28" id="KW-0521">NADP</keyword>
<dbReference type="InterPro" id="IPR013805">
    <property type="entry name" value="GrpE_CC"/>
</dbReference>
<dbReference type="PRINTS" id="PR00098">
    <property type="entry name" value="CPSASE"/>
</dbReference>
<dbReference type="PROSITE" id="PS00710">
    <property type="entry name" value="PGM_PMM"/>
    <property type="match status" value="1"/>
</dbReference>
<dbReference type="PRINTS" id="PR00099">
    <property type="entry name" value="CPSGATASE"/>
</dbReference>
<dbReference type="PROSITE" id="PS00793">
    <property type="entry name" value="DHPS_2"/>
    <property type="match status" value="1"/>
</dbReference>
<evidence type="ECO:0000256" key="30">
    <source>
        <dbReference type="ARBA" id="ARBA00022962"/>
    </source>
</evidence>
<evidence type="ECO:0000256" key="47">
    <source>
        <dbReference type="PROSITE-ProRule" id="PRU00546"/>
    </source>
</evidence>
<keyword evidence="27" id="KW-0460">Magnesium</keyword>
<dbReference type="PROSITE" id="PS51273">
    <property type="entry name" value="GATASE_TYPE_1"/>
    <property type="match status" value="1"/>
</dbReference>
<dbReference type="Gene3D" id="1.20.58.760">
    <property type="entry name" value="Peptidase M41"/>
    <property type="match status" value="1"/>
</dbReference>
<dbReference type="InterPro" id="IPR005936">
    <property type="entry name" value="FtsH"/>
</dbReference>
<dbReference type="InterPro" id="IPR011761">
    <property type="entry name" value="ATP-grasp"/>
</dbReference>
<evidence type="ECO:0000256" key="43">
    <source>
        <dbReference type="ARBA" id="ARBA00030776"/>
    </source>
</evidence>
<dbReference type="InterPro" id="IPR036410">
    <property type="entry name" value="HSP_DnaJ_Cys-rich_dom_sf"/>
</dbReference>
<dbReference type="NCBIfam" id="TIGR01462">
    <property type="entry name" value="greA"/>
    <property type="match status" value="1"/>
</dbReference>
<dbReference type="SUPFAM" id="SSF53335">
    <property type="entry name" value="S-adenosyl-L-methionine-dependent methyltransferases"/>
    <property type="match status" value="1"/>
</dbReference>
<keyword evidence="19" id="KW-0645">Protease</keyword>
<evidence type="ECO:0000256" key="28">
    <source>
        <dbReference type="ARBA" id="ARBA00022857"/>
    </source>
</evidence>
<dbReference type="InterPro" id="IPR036805">
    <property type="entry name" value="Tscrpt_elong_fac_GreA/B_N_sf"/>
</dbReference>
<dbReference type="InterPro" id="IPR000846">
    <property type="entry name" value="DapB_N"/>
</dbReference>
<dbReference type="SUPFAM" id="SSF51735">
    <property type="entry name" value="NAD(P)-binding Rossmann-fold domains"/>
    <property type="match status" value="1"/>
</dbReference>
<dbReference type="InterPro" id="IPR016185">
    <property type="entry name" value="PreATP-grasp_dom_sf"/>
</dbReference>
<evidence type="ECO:0000256" key="3">
    <source>
        <dbReference type="ARBA" id="ARBA00001947"/>
    </source>
</evidence>
<dbReference type="InterPro" id="IPR000489">
    <property type="entry name" value="Pterin-binding_dom"/>
</dbReference>
<dbReference type="Gene3D" id="3.40.50.880">
    <property type="match status" value="1"/>
</dbReference>
<dbReference type="Pfam" id="PF00117">
    <property type="entry name" value="GATase"/>
    <property type="match status" value="1"/>
</dbReference>
<dbReference type="PROSITE" id="PS00674">
    <property type="entry name" value="AAA"/>
    <property type="match status" value="1"/>
</dbReference>
<dbReference type="InterPro" id="IPR037219">
    <property type="entry name" value="Peptidase_M41-like"/>
</dbReference>
<comment type="similarity">
    <text evidence="5">Belongs to the DapB family.</text>
</comment>
<dbReference type="InterPro" id="IPR016066">
    <property type="entry name" value="A-D-PHexomutase_CS"/>
</dbReference>
<dbReference type="InterPro" id="IPR000740">
    <property type="entry name" value="GrpE"/>
</dbReference>
<dbReference type="HAMAP" id="MF_01151">
    <property type="entry name" value="GrpE"/>
    <property type="match status" value="1"/>
</dbReference>
<dbReference type="SMART" id="SM01097">
    <property type="entry name" value="CPSase_sm_chain"/>
    <property type="match status" value="1"/>
</dbReference>
<dbReference type="NCBIfam" id="NF001413">
    <property type="entry name" value="PRK00290.1"/>
    <property type="match status" value="1"/>
</dbReference>
<dbReference type="InterPro" id="IPR018151">
    <property type="entry name" value="TF_GreA/GreB_CS"/>
</dbReference>
<dbReference type="Pfam" id="PF02880">
    <property type="entry name" value="PGM_PMM_III"/>
    <property type="match status" value="1"/>
</dbReference>
<feature type="zinc finger region" description="CR-type" evidence="47">
    <location>
        <begin position="1319"/>
        <end position="1397"/>
    </location>
</feature>
<dbReference type="SUPFAM" id="SSF46565">
    <property type="entry name" value="Chaperone J-domain"/>
    <property type="match status" value="1"/>
</dbReference>
<dbReference type="InterPro" id="IPR023120">
    <property type="entry name" value="WHTH_transcript_rep_HrcA_IDD"/>
</dbReference>
<evidence type="ECO:0000256" key="35">
    <source>
        <dbReference type="ARBA" id="ARBA00023027"/>
    </source>
</evidence>
<evidence type="ECO:0000256" key="27">
    <source>
        <dbReference type="ARBA" id="ARBA00022842"/>
    </source>
</evidence>
<dbReference type="InterPro" id="IPR022663">
    <property type="entry name" value="DapB_C"/>
</dbReference>
<dbReference type="CDD" id="cd02274">
    <property type="entry name" value="DHDPR_N"/>
    <property type="match status" value="1"/>
</dbReference>
<dbReference type="InterPro" id="IPR005480">
    <property type="entry name" value="CPSase_lsu_oligo"/>
</dbReference>
<dbReference type="NCBIfam" id="TIGR01241">
    <property type="entry name" value="FtsH_fam"/>
    <property type="match status" value="1"/>
</dbReference>
<evidence type="ECO:0000256" key="46">
    <source>
        <dbReference type="PROSITE-ProRule" id="PRU00409"/>
    </source>
</evidence>
<dbReference type="Proteomes" id="UP001642464">
    <property type="component" value="Unassembled WGS sequence"/>
</dbReference>
<dbReference type="InterPro" id="IPR023940">
    <property type="entry name" value="DHDPR_bac"/>
</dbReference>
<dbReference type="Pfam" id="PF01113">
    <property type="entry name" value="DapB_N"/>
    <property type="match status" value="1"/>
</dbReference>
<keyword evidence="17" id="KW-0436">Ligase</keyword>
<dbReference type="Pfam" id="PF02786">
    <property type="entry name" value="CPSase_L_D2"/>
    <property type="match status" value="2"/>
</dbReference>
<evidence type="ECO:0000256" key="40">
    <source>
        <dbReference type="ARBA" id="ARBA00023186"/>
    </source>
</evidence>
<dbReference type="PROSITE" id="PS51855">
    <property type="entry name" value="MGS"/>
    <property type="match status" value="1"/>
</dbReference>
<evidence type="ECO:0000256" key="19">
    <source>
        <dbReference type="ARBA" id="ARBA00022670"/>
    </source>
</evidence>
<feature type="domain" description="ATP-grasp" evidence="52">
    <location>
        <begin position="2273"/>
        <end position="2468"/>
    </location>
</feature>
<dbReference type="InterPro" id="IPR043129">
    <property type="entry name" value="ATPase_NBD"/>
</dbReference>
<evidence type="ECO:0000256" key="2">
    <source>
        <dbReference type="ARBA" id="ARBA00001946"/>
    </source>
</evidence>
<dbReference type="Pfam" id="PF03449">
    <property type="entry name" value="GreA_GreB_N"/>
    <property type="match status" value="1"/>
</dbReference>